<protein>
    <recommendedName>
        <fullName evidence="3">PIN domain-containing protein</fullName>
    </recommendedName>
</protein>
<comment type="caution">
    <text evidence="1">The sequence shown here is derived from an EMBL/GenBank/DDBJ whole genome shotgun (WGS) entry which is preliminary data.</text>
</comment>
<dbReference type="AlphaFoldDB" id="A0A7Y0F236"/>
<sequence>MIDYGNHDDLVRRVLIDTNVLINPVQRDWVYAFYREDARFEPYVSHWLAEETGNVLFRLRKERYKGKQGKQKQLKKIPPEESQKVYKLLKGIGELLPRMDSRLERDSFVGHDRGDLFLHSAMIRGECTCLLTNDKGIYGWLSEAQQAELGYEVMTADMFLCSLTEDRAVFFRTLNRQFEKYARNGGRAYPRMVDGLRRAQCLRFADRVAGLAQPPTSS</sequence>
<keyword evidence="2" id="KW-1185">Reference proteome</keyword>
<dbReference type="SUPFAM" id="SSF88723">
    <property type="entry name" value="PIN domain-like"/>
    <property type="match status" value="1"/>
</dbReference>
<dbReference type="CDD" id="cd09854">
    <property type="entry name" value="PIN_VapC-like"/>
    <property type="match status" value="1"/>
</dbReference>
<reference evidence="1 2" key="1">
    <citation type="submission" date="2020-02" db="EMBL/GenBank/DDBJ databases">
        <title>Characterization of phylogenetic diversity of novel bifidobacterial species isolated in Czech ZOOs.</title>
        <authorList>
            <person name="Lugli G.A."/>
            <person name="Vera N.B."/>
            <person name="Ventura M."/>
        </authorList>
    </citation>
    <scope>NUCLEOTIDE SEQUENCE [LARGE SCALE GENOMIC DNA]</scope>
    <source>
        <strain evidence="1 2">DSM 109958</strain>
    </source>
</reference>
<organism evidence="1 2">
    <name type="scientific">Bifidobacterium moraviense</name>
    <dbReference type="NCBI Taxonomy" id="2675323"/>
    <lineage>
        <taxon>Bacteria</taxon>
        <taxon>Bacillati</taxon>
        <taxon>Actinomycetota</taxon>
        <taxon>Actinomycetes</taxon>
        <taxon>Bifidobacteriales</taxon>
        <taxon>Bifidobacteriaceae</taxon>
        <taxon>Bifidobacterium</taxon>
    </lineage>
</organism>
<evidence type="ECO:0000313" key="1">
    <source>
        <dbReference type="EMBL" id="NMM99671.1"/>
    </source>
</evidence>
<proteinExistence type="predicted"/>
<dbReference type="InterPro" id="IPR029060">
    <property type="entry name" value="PIN-like_dom_sf"/>
</dbReference>
<name>A0A7Y0F236_9BIFI</name>
<evidence type="ECO:0008006" key="3">
    <source>
        <dbReference type="Google" id="ProtNLM"/>
    </source>
</evidence>
<dbReference type="EMBL" id="JAAIIH010000001">
    <property type="protein sequence ID" value="NMM99671.1"/>
    <property type="molecule type" value="Genomic_DNA"/>
</dbReference>
<evidence type="ECO:0000313" key="2">
    <source>
        <dbReference type="Proteomes" id="UP000588277"/>
    </source>
</evidence>
<accession>A0A7Y0F236</accession>
<gene>
    <name evidence="1" type="ORF">G1C96_0249</name>
</gene>
<dbReference type="Proteomes" id="UP000588277">
    <property type="component" value="Unassembled WGS sequence"/>
</dbReference>
<dbReference type="RefSeq" id="WP_169274833.1">
    <property type="nucleotide sequence ID" value="NZ_JAAIIH010000001.1"/>
</dbReference>